<accession>X1MJ55</accession>
<dbReference type="GO" id="GO:0005524">
    <property type="term" value="F:ATP binding"/>
    <property type="evidence" value="ECO:0007669"/>
    <property type="project" value="InterPro"/>
</dbReference>
<evidence type="ECO:0000259" key="1">
    <source>
        <dbReference type="PROSITE" id="PS51483"/>
    </source>
</evidence>
<dbReference type="Gene3D" id="3.30.56.10">
    <property type="match status" value="1"/>
</dbReference>
<gene>
    <name evidence="2" type="ORF">S06H3_26809</name>
</gene>
<dbReference type="GO" id="GO:0000287">
    <property type="term" value="F:magnesium ion binding"/>
    <property type="evidence" value="ECO:0007669"/>
    <property type="project" value="InterPro"/>
</dbReference>
<feature type="non-terminal residue" evidence="2">
    <location>
        <position position="1"/>
    </location>
</feature>
<dbReference type="GO" id="GO:0006432">
    <property type="term" value="P:phenylalanyl-tRNA aminoacylation"/>
    <property type="evidence" value="ECO:0007669"/>
    <property type="project" value="InterPro"/>
</dbReference>
<proteinExistence type="predicted"/>
<comment type="caution">
    <text evidence="2">The sequence shown here is derived from an EMBL/GenBank/DDBJ whole genome shotgun (WGS) entry which is preliminary data.</text>
</comment>
<name>X1MJ55_9ZZZZ</name>
<dbReference type="GO" id="GO:0003723">
    <property type="term" value="F:RNA binding"/>
    <property type="evidence" value="ECO:0007669"/>
    <property type="project" value="InterPro"/>
</dbReference>
<dbReference type="InterPro" id="IPR005147">
    <property type="entry name" value="tRNA_synthase_B5-dom"/>
</dbReference>
<dbReference type="AlphaFoldDB" id="X1MJ55"/>
<protein>
    <recommendedName>
        <fullName evidence="1">B5 domain-containing protein</fullName>
    </recommendedName>
</protein>
<sequence length="32" mass="3731">PKRIKLDLDYAERLLGVKIPQREIKGILKRLG</sequence>
<evidence type="ECO:0000313" key="2">
    <source>
        <dbReference type="EMBL" id="GAI31308.1"/>
    </source>
</evidence>
<reference evidence="2" key="1">
    <citation type="journal article" date="2014" name="Front. Microbiol.">
        <title>High frequency of phylogenetically diverse reductive dehalogenase-homologous genes in deep subseafloor sedimentary metagenomes.</title>
        <authorList>
            <person name="Kawai M."/>
            <person name="Futagami T."/>
            <person name="Toyoda A."/>
            <person name="Takaki Y."/>
            <person name="Nishi S."/>
            <person name="Hori S."/>
            <person name="Arai W."/>
            <person name="Tsubouchi T."/>
            <person name="Morono Y."/>
            <person name="Uchiyama I."/>
            <person name="Ito T."/>
            <person name="Fujiyama A."/>
            <person name="Inagaki F."/>
            <person name="Takami H."/>
        </authorList>
    </citation>
    <scope>NUCLEOTIDE SEQUENCE</scope>
    <source>
        <strain evidence="2">Expedition CK06-06</strain>
    </source>
</reference>
<feature type="domain" description="B5" evidence="1">
    <location>
        <begin position="1"/>
        <end position="32"/>
    </location>
</feature>
<dbReference type="PROSITE" id="PS51483">
    <property type="entry name" value="B5"/>
    <property type="match status" value="1"/>
</dbReference>
<organism evidence="2">
    <name type="scientific">marine sediment metagenome</name>
    <dbReference type="NCBI Taxonomy" id="412755"/>
    <lineage>
        <taxon>unclassified sequences</taxon>
        <taxon>metagenomes</taxon>
        <taxon>ecological metagenomes</taxon>
    </lineage>
</organism>
<dbReference type="EMBL" id="BARV01015518">
    <property type="protein sequence ID" value="GAI31308.1"/>
    <property type="molecule type" value="Genomic_DNA"/>
</dbReference>